<dbReference type="InterPro" id="IPR015928">
    <property type="entry name" value="Aconitase/3IPM_dehydase_swvl"/>
</dbReference>
<dbReference type="InterPro" id="IPR050075">
    <property type="entry name" value="LeuD"/>
</dbReference>
<evidence type="ECO:0000256" key="1">
    <source>
        <dbReference type="ARBA" id="ARBA00009869"/>
    </source>
</evidence>
<name>A0A933IAM0_UNCT6</name>
<evidence type="ECO:0000313" key="5">
    <source>
        <dbReference type="Proteomes" id="UP000736328"/>
    </source>
</evidence>
<dbReference type="GO" id="GO:0016836">
    <property type="term" value="F:hydro-lyase activity"/>
    <property type="evidence" value="ECO:0007669"/>
    <property type="project" value="InterPro"/>
</dbReference>
<dbReference type="Pfam" id="PF00694">
    <property type="entry name" value="Aconitase_C"/>
    <property type="match status" value="1"/>
</dbReference>
<evidence type="ECO:0000259" key="3">
    <source>
        <dbReference type="Pfam" id="PF00694"/>
    </source>
</evidence>
<comment type="caution">
    <text evidence="4">The sequence shown here is derived from an EMBL/GenBank/DDBJ whole genome shotgun (WGS) entry which is preliminary data.</text>
</comment>
<dbReference type="PANTHER" id="PTHR43345:SF2">
    <property type="entry name" value="3-ISOPROPYLMALATE DEHYDRATASE SMALL SUBUNIT 1"/>
    <property type="match status" value="1"/>
</dbReference>
<evidence type="ECO:0000256" key="2">
    <source>
        <dbReference type="ARBA" id="ARBA00023239"/>
    </source>
</evidence>
<dbReference type="Proteomes" id="UP000736328">
    <property type="component" value="Unassembled WGS sequence"/>
</dbReference>
<dbReference type="NCBIfam" id="TIGR02087">
    <property type="entry name" value="LEUD_arch"/>
    <property type="match status" value="1"/>
</dbReference>
<protein>
    <submittedName>
        <fullName evidence="4">3-isopropylmalate dehydratase</fullName>
    </submittedName>
</protein>
<reference evidence="4" key="1">
    <citation type="submission" date="2020-07" db="EMBL/GenBank/DDBJ databases">
        <title>Huge and variable diversity of episymbiotic CPR bacteria and DPANN archaea in groundwater ecosystems.</title>
        <authorList>
            <person name="He C.Y."/>
            <person name="Keren R."/>
            <person name="Whittaker M."/>
            <person name="Farag I.F."/>
            <person name="Doudna J."/>
            <person name="Cate J.H.D."/>
            <person name="Banfield J.F."/>
        </authorList>
    </citation>
    <scope>NUCLEOTIDE SEQUENCE</scope>
    <source>
        <strain evidence="4">NC_groundwater_1520_Pr4_B-0.1um_53_5</strain>
    </source>
</reference>
<evidence type="ECO:0000313" key="4">
    <source>
        <dbReference type="EMBL" id="MBI4726433.1"/>
    </source>
</evidence>
<proteinExistence type="inferred from homology"/>
<dbReference type="PANTHER" id="PTHR43345">
    <property type="entry name" value="3-ISOPROPYLMALATE DEHYDRATASE SMALL SUBUNIT 2-RELATED-RELATED"/>
    <property type="match status" value="1"/>
</dbReference>
<accession>A0A933IAM0</accession>
<dbReference type="InterPro" id="IPR011827">
    <property type="entry name" value="LeuD_type2/HacB/DmdB"/>
</dbReference>
<dbReference type="Gene3D" id="3.20.19.10">
    <property type="entry name" value="Aconitase, domain 4"/>
    <property type="match status" value="1"/>
</dbReference>
<dbReference type="EMBL" id="JACQXR010000051">
    <property type="protein sequence ID" value="MBI4726433.1"/>
    <property type="molecule type" value="Genomic_DNA"/>
</dbReference>
<keyword evidence="2" id="KW-0456">Lyase</keyword>
<gene>
    <name evidence="4" type="ORF">HY768_04275</name>
</gene>
<dbReference type="SUPFAM" id="SSF52016">
    <property type="entry name" value="LeuD/IlvD-like"/>
    <property type="match status" value="1"/>
</dbReference>
<dbReference type="InterPro" id="IPR000573">
    <property type="entry name" value="AconitaseA/IPMdHydase_ssu_swvl"/>
</dbReference>
<organism evidence="4 5">
    <name type="scientific">candidate division TA06 bacterium</name>
    <dbReference type="NCBI Taxonomy" id="2250710"/>
    <lineage>
        <taxon>Bacteria</taxon>
        <taxon>Bacteria division TA06</taxon>
    </lineage>
</organism>
<feature type="domain" description="Aconitase A/isopropylmalate dehydratase small subunit swivel" evidence="3">
    <location>
        <begin position="32"/>
        <end position="103"/>
    </location>
</feature>
<dbReference type="AlphaFoldDB" id="A0A933IAM0"/>
<sequence length="166" mass="18056">MKMGKVVLKLGADISTDIIYPGRYMATVLPAETPQFAFVDDAEFNKKLKAKQIEPGSFIVADKNFGCGSSREQAASCLVGWGLKVIAKNFSRIFLQNSINVGLYMVICPNIEASEGDELEIENGRVVNQTTGKSFDIVALPKARQAIIDAGGLIPYTRKLVLNGKK</sequence>
<comment type="similarity">
    <text evidence="1">Belongs to the LeuD family. LeuD type 2 subfamily.</text>
</comment>